<gene>
    <name evidence="4" type="ORF">METZ01_LOCUS232538</name>
</gene>
<dbReference type="AlphaFoldDB" id="A0A382GXN4"/>
<feature type="region of interest" description="Disordered" evidence="1">
    <location>
        <begin position="242"/>
        <end position="291"/>
    </location>
</feature>
<accession>A0A382GXN4</accession>
<dbReference type="InterPro" id="IPR041528">
    <property type="entry name" value="Cas6b_N"/>
</dbReference>
<feature type="domain" description="Cas6b N-terminal" evidence="3">
    <location>
        <begin position="7"/>
        <end position="104"/>
    </location>
</feature>
<feature type="compositionally biased region" description="Basic residues" evidence="1">
    <location>
        <begin position="267"/>
        <end position="280"/>
    </location>
</feature>
<reference evidence="4" key="1">
    <citation type="submission" date="2018-05" db="EMBL/GenBank/DDBJ databases">
        <authorList>
            <person name="Lanie J.A."/>
            <person name="Ng W.-L."/>
            <person name="Kazmierczak K.M."/>
            <person name="Andrzejewski T.M."/>
            <person name="Davidsen T.M."/>
            <person name="Wayne K.J."/>
            <person name="Tettelin H."/>
            <person name="Glass J.I."/>
            <person name="Rusch D."/>
            <person name="Podicherti R."/>
            <person name="Tsui H.-C.T."/>
            <person name="Winkler M.E."/>
        </authorList>
    </citation>
    <scope>NUCLEOTIDE SEQUENCE</scope>
</reference>
<name>A0A382GXN4_9ZZZZ</name>
<organism evidence="4">
    <name type="scientific">marine metagenome</name>
    <dbReference type="NCBI Taxonomy" id="408172"/>
    <lineage>
        <taxon>unclassified sequences</taxon>
        <taxon>metagenomes</taxon>
        <taxon>ecological metagenomes</taxon>
    </lineage>
</organism>
<dbReference type="Pfam" id="PF17262">
    <property type="entry name" value="Cas6b_C"/>
    <property type="match status" value="1"/>
</dbReference>
<evidence type="ECO:0000256" key="1">
    <source>
        <dbReference type="SAM" id="MobiDB-lite"/>
    </source>
</evidence>
<protein>
    <recommendedName>
        <fullName evidence="5">Cas6b C-terminal domain-containing protein</fullName>
    </recommendedName>
</protein>
<feature type="compositionally biased region" description="Polar residues" evidence="1">
    <location>
        <begin position="242"/>
        <end position="253"/>
    </location>
</feature>
<dbReference type="Pfam" id="PF17955">
    <property type="entry name" value="Cas6b_N"/>
    <property type="match status" value="1"/>
</dbReference>
<dbReference type="EMBL" id="UINC01057963">
    <property type="protein sequence ID" value="SVB79684.1"/>
    <property type="molecule type" value="Genomic_DNA"/>
</dbReference>
<dbReference type="InterPro" id="IPR020209">
    <property type="entry name" value="Cas6b_C"/>
</dbReference>
<evidence type="ECO:0000313" key="4">
    <source>
        <dbReference type="EMBL" id="SVB79684.1"/>
    </source>
</evidence>
<proteinExistence type="predicted"/>
<feature type="non-terminal residue" evidence="4">
    <location>
        <position position="291"/>
    </location>
</feature>
<evidence type="ECO:0000259" key="3">
    <source>
        <dbReference type="Pfam" id="PF17955"/>
    </source>
</evidence>
<evidence type="ECO:0008006" key="5">
    <source>
        <dbReference type="Google" id="ProtNLM"/>
    </source>
</evidence>
<feature type="domain" description="Cas6b C-terminal" evidence="2">
    <location>
        <begin position="113"/>
        <end position="220"/>
    </location>
</feature>
<sequence length="291" mass="33716">MNPKYQEIATINARLITDKPVRKTPYQVKGILMKQFANQEIVPMLDGSYREKFLYPRVQVKILNEQIYFVGIGEGVDPIKEILSNIDSLDFGNITFQISDCEIEEYNDRFQPTEKLVRYRFITPWVALNQSTGKKYRNIKNKDRVNYLNKLLGKNIVFLSREMGIELEENIFTKIRLSTLLPKSIDENHWGSFDGEFETNFILPNYIGIGNGITRGYGTLFGIFNVDGKDLKQVELDSSNNNVDEKLSVQNDPQEIDVTKIPSSNNSRKRKKSKPKRSKKILNEEFDLEED</sequence>
<evidence type="ECO:0000259" key="2">
    <source>
        <dbReference type="Pfam" id="PF17262"/>
    </source>
</evidence>